<accession>A0A2G5TCB4</accession>
<feature type="transmembrane region" description="Helical" evidence="1">
    <location>
        <begin position="259"/>
        <end position="279"/>
    </location>
</feature>
<feature type="transmembrane region" description="Helical" evidence="1">
    <location>
        <begin position="135"/>
        <end position="158"/>
    </location>
</feature>
<evidence type="ECO:0000256" key="1">
    <source>
        <dbReference type="SAM" id="Phobius"/>
    </source>
</evidence>
<proteinExistence type="predicted"/>
<dbReference type="Proteomes" id="UP000230233">
    <property type="component" value="Chromosome V"/>
</dbReference>
<feature type="transmembrane region" description="Helical" evidence="1">
    <location>
        <begin position="17"/>
        <end position="38"/>
    </location>
</feature>
<gene>
    <name evidence="2" type="primary">Cnig_chr_V.g17934</name>
    <name evidence="2" type="ORF">B9Z55_017934</name>
</gene>
<name>A0A2G5TCB4_9PELO</name>
<protein>
    <recommendedName>
        <fullName evidence="4">G-protein coupled receptors family 1 profile domain-containing protein</fullName>
    </recommendedName>
</protein>
<sequence length="312" mass="35798">MKNQTASLFVLNDDSEILLAGIIYFIMSSFFAPVFYIFMKIIYNRDSQSPNITNKLMNLIMFLQLTQGMIHFLTSPVLIFPNMLTEFSRIITILGPILNSFWIGELPVIALLSVIRIFLFTKIHSSNKIGNPVKIILFLIVLWVLFLILAGCYTRNMIMTPPTWSYDFSVPYAQLFDTLEIGLSFPCLLISYLSYLTICYLIYGTQSIQTSAKSRKNELAILLQFTFIIIYTSFVVIMWHPILIPMMSFIDMNKTRNQAIMNGLWIFDSYVNPIMMLIFNKSIRDDVFIMLKSGGKKNISPVTVTAFSHGPN</sequence>
<keyword evidence="1" id="KW-0812">Transmembrane</keyword>
<feature type="transmembrane region" description="Helical" evidence="1">
    <location>
        <begin position="219"/>
        <end position="239"/>
    </location>
</feature>
<keyword evidence="3" id="KW-1185">Reference proteome</keyword>
<dbReference type="EMBL" id="PDUG01000005">
    <property type="protein sequence ID" value="PIC24721.1"/>
    <property type="molecule type" value="Genomic_DNA"/>
</dbReference>
<dbReference type="Gene3D" id="1.20.1070.10">
    <property type="entry name" value="Rhodopsin 7-helix transmembrane proteins"/>
    <property type="match status" value="1"/>
</dbReference>
<organism evidence="2 3">
    <name type="scientific">Caenorhabditis nigoni</name>
    <dbReference type="NCBI Taxonomy" id="1611254"/>
    <lineage>
        <taxon>Eukaryota</taxon>
        <taxon>Metazoa</taxon>
        <taxon>Ecdysozoa</taxon>
        <taxon>Nematoda</taxon>
        <taxon>Chromadorea</taxon>
        <taxon>Rhabditida</taxon>
        <taxon>Rhabditina</taxon>
        <taxon>Rhabditomorpha</taxon>
        <taxon>Rhabditoidea</taxon>
        <taxon>Rhabditidae</taxon>
        <taxon>Peloderinae</taxon>
        <taxon>Caenorhabditis</taxon>
    </lineage>
</organism>
<comment type="caution">
    <text evidence="2">The sequence shown here is derived from an EMBL/GenBank/DDBJ whole genome shotgun (WGS) entry which is preliminary data.</text>
</comment>
<feature type="transmembrane region" description="Helical" evidence="1">
    <location>
        <begin position="59"/>
        <end position="80"/>
    </location>
</feature>
<dbReference type="InterPro" id="IPR019425">
    <property type="entry name" value="7TM_GPCR_serpentine_rcpt_Srt"/>
</dbReference>
<dbReference type="OrthoDB" id="5833348at2759"/>
<dbReference type="AlphaFoldDB" id="A0A2G5TCB4"/>
<dbReference type="PANTHER" id="PTHR23021:SF33">
    <property type="entry name" value="SERPENTINE RECEPTOR, CLASS T"/>
    <property type="match status" value="1"/>
</dbReference>
<feature type="transmembrane region" description="Helical" evidence="1">
    <location>
        <begin position="178"/>
        <end position="203"/>
    </location>
</feature>
<dbReference type="SUPFAM" id="SSF81321">
    <property type="entry name" value="Family A G protein-coupled receptor-like"/>
    <property type="match status" value="1"/>
</dbReference>
<dbReference type="PANTHER" id="PTHR23021">
    <property type="entry name" value="SERPENTINE RECEPTOR, CLASS T"/>
    <property type="match status" value="1"/>
</dbReference>
<feature type="transmembrane region" description="Helical" evidence="1">
    <location>
        <begin position="100"/>
        <end position="123"/>
    </location>
</feature>
<evidence type="ECO:0000313" key="2">
    <source>
        <dbReference type="EMBL" id="PIC24721.1"/>
    </source>
</evidence>
<keyword evidence="1" id="KW-0472">Membrane</keyword>
<reference evidence="3" key="1">
    <citation type="submission" date="2017-10" db="EMBL/GenBank/DDBJ databases">
        <title>Rapid genome shrinkage in a self-fertile nematode reveals novel sperm competition proteins.</title>
        <authorList>
            <person name="Yin D."/>
            <person name="Schwarz E.M."/>
            <person name="Thomas C.G."/>
            <person name="Felde R.L."/>
            <person name="Korf I.F."/>
            <person name="Cutter A.D."/>
            <person name="Schartner C.M."/>
            <person name="Ralston E.J."/>
            <person name="Meyer B.J."/>
            <person name="Haag E.S."/>
        </authorList>
    </citation>
    <scope>NUCLEOTIDE SEQUENCE [LARGE SCALE GENOMIC DNA]</scope>
    <source>
        <strain evidence="3">JU1422</strain>
    </source>
</reference>
<evidence type="ECO:0000313" key="3">
    <source>
        <dbReference type="Proteomes" id="UP000230233"/>
    </source>
</evidence>
<keyword evidence="1" id="KW-1133">Transmembrane helix</keyword>
<evidence type="ECO:0008006" key="4">
    <source>
        <dbReference type="Google" id="ProtNLM"/>
    </source>
</evidence>